<feature type="active site" description="Glycyl thioester intermediate" evidence="3">
    <location>
        <position position="86"/>
    </location>
</feature>
<keyword evidence="4" id="KW-0547">Nucleotide-binding</keyword>
<dbReference type="SUPFAM" id="SSF54495">
    <property type="entry name" value="UBC-like"/>
    <property type="match status" value="1"/>
</dbReference>
<organism evidence="6 7">
    <name type="scientific">Leptotrombidium deliense</name>
    <dbReference type="NCBI Taxonomy" id="299467"/>
    <lineage>
        <taxon>Eukaryota</taxon>
        <taxon>Metazoa</taxon>
        <taxon>Ecdysozoa</taxon>
        <taxon>Arthropoda</taxon>
        <taxon>Chelicerata</taxon>
        <taxon>Arachnida</taxon>
        <taxon>Acari</taxon>
        <taxon>Acariformes</taxon>
        <taxon>Trombidiformes</taxon>
        <taxon>Prostigmata</taxon>
        <taxon>Anystina</taxon>
        <taxon>Parasitengona</taxon>
        <taxon>Trombiculoidea</taxon>
        <taxon>Trombiculidae</taxon>
        <taxon>Leptotrombidium</taxon>
    </lineage>
</organism>
<protein>
    <submittedName>
        <fullName evidence="6">Ubiquitin-conjugating enzyme E2 D1-like protein</fullName>
    </submittedName>
</protein>
<keyword evidence="2 4" id="KW-0833">Ubl conjugation pathway</keyword>
<dbReference type="PROSITE" id="PS00183">
    <property type="entry name" value="UBC_1"/>
    <property type="match status" value="1"/>
</dbReference>
<dbReference type="FunFam" id="3.10.110.10:FF:000002">
    <property type="entry name" value="Ubiquitin-conjugating enzyme E2 D3"/>
    <property type="match status" value="1"/>
</dbReference>
<dbReference type="PROSITE" id="PS50127">
    <property type="entry name" value="UBC_2"/>
    <property type="match status" value="1"/>
</dbReference>
<dbReference type="Gene3D" id="3.10.110.10">
    <property type="entry name" value="Ubiquitin Conjugating Enzyme"/>
    <property type="match status" value="1"/>
</dbReference>
<keyword evidence="1" id="KW-0808">Transferase</keyword>
<dbReference type="SMART" id="SM00212">
    <property type="entry name" value="UBCc"/>
    <property type="match status" value="1"/>
</dbReference>
<feature type="domain" description="UBC core" evidence="5">
    <location>
        <begin position="1"/>
        <end position="149"/>
    </location>
</feature>
<dbReference type="InterPro" id="IPR023313">
    <property type="entry name" value="UBQ-conjugating_AS"/>
</dbReference>
<dbReference type="AlphaFoldDB" id="A0A443S7L5"/>
<dbReference type="Proteomes" id="UP000288716">
    <property type="component" value="Unassembled WGS sequence"/>
</dbReference>
<comment type="caution">
    <text evidence="6">The sequence shown here is derived from an EMBL/GenBank/DDBJ whole genome shotgun (WGS) entry which is preliminary data.</text>
</comment>
<dbReference type="Pfam" id="PF00179">
    <property type="entry name" value="UQ_con"/>
    <property type="match status" value="1"/>
</dbReference>
<dbReference type="STRING" id="299467.A0A443S7L5"/>
<dbReference type="PANTHER" id="PTHR24067">
    <property type="entry name" value="UBIQUITIN-CONJUGATING ENZYME E2"/>
    <property type="match status" value="1"/>
</dbReference>
<dbReference type="VEuPathDB" id="VectorBase:LDEU008495"/>
<dbReference type="InterPro" id="IPR016135">
    <property type="entry name" value="UBQ-conjugating_enzyme/RWD"/>
</dbReference>
<dbReference type="EMBL" id="NCKV01006273">
    <property type="protein sequence ID" value="RWS23546.1"/>
    <property type="molecule type" value="Genomic_DNA"/>
</dbReference>
<comment type="similarity">
    <text evidence="4">Belongs to the ubiquitin-conjugating enzyme family.</text>
</comment>
<keyword evidence="7" id="KW-1185">Reference proteome</keyword>
<dbReference type="InterPro" id="IPR050113">
    <property type="entry name" value="Ub_conjugating_enzyme"/>
</dbReference>
<gene>
    <name evidence="6" type="ORF">B4U80_00188</name>
</gene>
<evidence type="ECO:0000313" key="6">
    <source>
        <dbReference type="EMBL" id="RWS23546.1"/>
    </source>
</evidence>
<evidence type="ECO:0000256" key="2">
    <source>
        <dbReference type="ARBA" id="ARBA00022786"/>
    </source>
</evidence>
<accession>A0A443S7L5</accession>
<dbReference type="InterPro" id="IPR000608">
    <property type="entry name" value="UBC"/>
</dbReference>
<evidence type="ECO:0000256" key="4">
    <source>
        <dbReference type="RuleBase" id="RU362109"/>
    </source>
</evidence>
<dbReference type="OrthoDB" id="6406599at2759"/>
<reference evidence="6 7" key="1">
    <citation type="journal article" date="2018" name="Gigascience">
        <title>Genomes of trombidid mites reveal novel predicted allergens and laterally-transferred genes associated with secondary metabolism.</title>
        <authorList>
            <person name="Dong X."/>
            <person name="Chaisiri K."/>
            <person name="Xia D."/>
            <person name="Armstrong S.D."/>
            <person name="Fang Y."/>
            <person name="Donnelly M.J."/>
            <person name="Kadowaki T."/>
            <person name="McGarry J.W."/>
            <person name="Darby A.C."/>
            <person name="Makepeace B.L."/>
        </authorList>
    </citation>
    <scope>NUCLEOTIDE SEQUENCE [LARGE SCALE GENOMIC DNA]</scope>
    <source>
        <strain evidence="6">UoL-UT</strain>
    </source>
</reference>
<evidence type="ECO:0000259" key="5">
    <source>
        <dbReference type="PROSITE" id="PS50127"/>
    </source>
</evidence>
<proteinExistence type="inferred from homology"/>
<evidence type="ECO:0000256" key="1">
    <source>
        <dbReference type="ARBA" id="ARBA00022679"/>
    </source>
</evidence>
<dbReference type="GO" id="GO:0016740">
    <property type="term" value="F:transferase activity"/>
    <property type="evidence" value="ECO:0007669"/>
    <property type="project" value="UniProtKB-KW"/>
</dbReference>
<dbReference type="GO" id="GO:0005524">
    <property type="term" value="F:ATP binding"/>
    <property type="evidence" value="ECO:0007669"/>
    <property type="project" value="UniProtKB-UniRule"/>
</dbReference>
<sequence>MSDKRIMKEMDEMRKNPPPGCSASPIVDSDIYIWQATITGPLESPFEGGVFTLRIVFPKDYPFSPPKVRFVTKMYHPNISKDGQICLDILKTKQWSPALTVGSVLMSITSLLTDPNPDDPLMPSIAQLYKKDRKKYDEEARDWTKKHGM</sequence>
<evidence type="ECO:0000313" key="7">
    <source>
        <dbReference type="Proteomes" id="UP000288716"/>
    </source>
</evidence>
<keyword evidence="4" id="KW-0067">ATP-binding</keyword>
<evidence type="ECO:0000256" key="3">
    <source>
        <dbReference type="PROSITE-ProRule" id="PRU10133"/>
    </source>
</evidence>
<name>A0A443S7L5_9ACAR</name>